<accession>A0A2J6QTH0</accession>
<name>A0A2J6QTH0_HYAVF</name>
<keyword evidence="1" id="KW-0812">Transmembrane</keyword>
<evidence type="ECO:0000313" key="3">
    <source>
        <dbReference type="Proteomes" id="UP000235786"/>
    </source>
</evidence>
<gene>
    <name evidence="2" type="ORF">L207DRAFT_642316</name>
</gene>
<protein>
    <submittedName>
        <fullName evidence="2">Uncharacterized protein</fullName>
    </submittedName>
</protein>
<evidence type="ECO:0000313" key="2">
    <source>
        <dbReference type="EMBL" id="PMD29553.1"/>
    </source>
</evidence>
<dbReference type="OrthoDB" id="5428890at2759"/>
<evidence type="ECO:0000256" key="1">
    <source>
        <dbReference type="SAM" id="Phobius"/>
    </source>
</evidence>
<dbReference type="AlphaFoldDB" id="A0A2J6QTH0"/>
<organism evidence="2 3">
    <name type="scientific">Hyaloscypha variabilis (strain UAMH 11265 / GT02V1 / F)</name>
    <name type="common">Meliniomyces variabilis</name>
    <dbReference type="NCBI Taxonomy" id="1149755"/>
    <lineage>
        <taxon>Eukaryota</taxon>
        <taxon>Fungi</taxon>
        <taxon>Dikarya</taxon>
        <taxon>Ascomycota</taxon>
        <taxon>Pezizomycotina</taxon>
        <taxon>Leotiomycetes</taxon>
        <taxon>Helotiales</taxon>
        <taxon>Hyaloscyphaceae</taxon>
        <taxon>Hyaloscypha</taxon>
        <taxon>Hyaloscypha variabilis</taxon>
    </lineage>
</organism>
<feature type="transmembrane region" description="Helical" evidence="1">
    <location>
        <begin position="313"/>
        <end position="332"/>
    </location>
</feature>
<dbReference type="Proteomes" id="UP000235786">
    <property type="component" value="Unassembled WGS sequence"/>
</dbReference>
<keyword evidence="3" id="KW-1185">Reference proteome</keyword>
<dbReference type="EMBL" id="KZ613973">
    <property type="protein sequence ID" value="PMD29553.1"/>
    <property type="molecule type" value="Genomic_DNA"/>
</dbReference>
<keyword evidence="1" id="KW-0472">Membrane</keyword>
<proteinExistence type="predicted"/>
<sequence>MATLDPLESSVQLSPISIETKCEILNHLWGVTVRPSQYYTSDFDFDTYFSYYTAQCNDALHDGGRHVSVRTHRDVITIAQDLKSSQTRAAIKSTLASKMRTPRPANDDEILDGSIDLVLRLLLMVEFGHLQYGFTGRKQLVWDSDSLEEFVHGYFNTPRALGQETVKLEKIFNARNLGRIAGMEIEWTDNLADHLRLTDGDKKVAIFHHASFLECQLKNPLFPDGLIEETIRTLALLLPQSDRATQKWYTALSTSKNLDAKASKSGRLRADDRHIANFPFWHDQLVILKQVFDEAEPSSLSQWWCDRRKRVQWYTFWVALLVLALTVFFGVVQCVEGGLQVYKAYYPS</sequence>
<keyword evidence="1" id="KW-1133">Transmembrane helix</keyword>
<reference evidence="2 3" key="1">
    <citation type="submission" date="2016-04" db="EMBL/GenBank/DDBJ databases">
        <title>A degradative enzymes factory behind the ericoid mycorrhizal symbiosis.</title>
        <authorList>
            <consortium name="DOE Joint Genome Institute"/>
            <person name="Martino E."/>
            <person name="Morin E."/>
            <person name="Grelet G."/>
            <person name="Kuo A."/>
            <person name="Kohler A."/>
            <person name="Daghino S."/>
            <person name="Barry K."/>
            <person name="Choi C."/>
            <person name="Cichocki N."/>
            <person name="Clum A."/>
            <person name="Copeland A."/>
            <person name="Hainaut M."/>
            <person name="Haridas S."/>
            <person name="Labutti K."/>
            <person name="Lindquist E."/>
            <person name="Lipzen A."/>
            <person name="Khouja H.-R."/>
            <person name="Murat C."/>
            <person name="Ohm R."/>
            <person name="Olson A."/>
            <person name="Spatafora J."/>
            <person name="Veneault-Fourrey C."/>
            <person name="Henrissat B."/>
            <person name="Grigoriev I."/>
            <person name="Martin F."/>
            <person name="Perotto S."/>
        </authorList>
    </citation>
    <scope>NUCLEOTIDE SEQUENCE [LARGE SCALE GENOMIC DNA]</scope>
    <source>
        <strain evidence="2 3">F</strain>
    </source>
</reference>